<protein>
    <submittedName>
        <fullName evidence="2">Signal transduction protein with EFhand domain</fullName>
    </submittedName>
</protein>
<dbReference type="HOGENOM" id="CLU_061288_22_5_6"/>
<evidence type="ECO:0000313" key="3">
    <source>
        <dbReference type="Proteomes" id="UP000001317"/>
    </source>
</evidence>
<accession>B0TSF6</accession>
<dbReference type="SUPFAM" id="SSF47473">
    <property type="entry name" value="EF-hand"/>
    <property type="match status" value="1"/>
</dbReference>
<dbReference type="PROSITE" id="PS00018">
    <property type="entry name" value="EF_HAND_1"/>
    <property type="match status" value="1"/>
</dbReference>
<dbReference type="eggNOG" id="COG5126">
    <property type="taxonomic scope" value="Bacteria"/>
</dbReference>
<gene>
    <name evidence="2" type="ordered locus">Shal_1972</name>
</gene>
<dbReference type="InterPro" id="IPR002048">
    <property type="entry name" value="EF_hand_dom"/>
</dbReference>
<dbReference type="STRING" id="458817.Shal_1972"/>
<dbReference type="InterPro" id="IPR011992">
    <property type="entry name" value="EF-hand-dom_pair"/>
</dbReference>
<dbReference type="PROSITE" id="PS50222">
    <property type="entry name" value="EF_HAND_2"/>
    <property type="match status" value="2"/>
</dbReference>
<feature type="domain" description="EF-hand" evidence="1">
    <location>
        <begin position="4"/>
        <end position="39"/>
    </location>
</feature>
<dbReference type="CDD" id="cd00051">
    <property type="entry name" value="EFh"/>
    <property type="match status" value="1"/>
</dbReference>
<dbReference type="RefSeq" id="WP_012277068.1">
    <property type="nucleotide sequence ID" value="NC_010334.1"/>
</dbReference>
<sequence>MTDICQEELKENFDYFDTDGDGSIVLSEFKDLLLALEAIEPGESVEIGFNAIDLDGSGSIDFEEFCEWFNSQ</sequence>
<dbReference type="SMART" id="SM00054">
    <property type="entry name" value="EFh"/>
    <property type="match status" value="2"/>
</dbReference>
<keyword evidence="3" id="KW-1185">Reference proteome</keyword>
<dbReference type="Proteomes" id="UP000001317">
    <property type="component" value="Chromosome"/>
</dbReference>
<name>B0TSF6_SHEHH</name>
<dbReference type="EMBL" id="CP000931">
    <property type="protein sequence ID" value="ABZ76536.1"/>
    <property type="molecule type" value="Genomic_DNA"/>
</dbReference>
<evidence type="ECO:0000259" key="1">
    <source>
        <dbReference type="PROSITE" id="PS50222"/>
    </source>
</evidence>
<dbReference type="Gene3D" id="1.10.238.10">
    <property type="entry name" value="EF-hand"/>
    <property type="match status" value="1"/>
</dbReference>
<dbReference type="AlphaFoldDB" id="B0TSF6"/>
<evidence type="ECO:0000313" key="2">
    <source>
        <dbReference type="EMBL" id="ABZ76536.1"/>
    </source>
</evidence>
<feature type="domain" description="EF-hand" evidence="1">
    <location>
        <begin position="40"/>
        <end position="72"/>
    </location>
</feature>
<proteinExistence type="predicted"/>
<dbReference type="KEGG" id="shl:Shal_1972"/>
<dbReference type="Pfam" id="PF13499">
    <property type="entry name" value="EF-hand_7"/>
    <property type="match status" value="1"/>
</dbReference>
<dbReference type="OrthoDB" id="5770487at2"/>
<reference evidence="2" key="1">
    <citation type="submission" date="2008-01" db="EMBL/GenBank/DDBJ databases">
        <title>Complete sequence of Shewanella halifaxensis HAW-EB4.</title>
        <authorList>
            <consortium name="US DOE Joint Genome Institute"/>
            <person name="Copeland A."/>
            <person name="Lucas S."/>
            <person name="Lapidus A."/>
            <person name="Glavina del Rio T."/>
            <person name="Dalin E."/>
            <person name="Tice H."/>
            <person name="Bruce D."/>
            <person name="Goodwin L."/>
            <person name="Pitluck S."/>
            <person name="Sims D."/>
            <person name="Brettin T."/>
            <person name="Detter J.C."/>
            <person name="Han C."/>
            <person name="Kuske C.R."/>
            <person name="Schmutz J."/>
            <person name="Larimer F."/>
            <person name="Land M."/>
            <person name="Hauser L."/>
            <person name="Kyrpides N."/>
            <person name="Kim E."/>
            <person name="Zhao J.-S."/>
            <person name="Richardson P."/>
        </authorList>
    </citation>
    <scope>NUCLEOTIDE SEQUENCE [LARGE SCALE GENOMIC DNA]</scope>
    <source>
        <strain evidence="2">HAW-EB4</strain>
    </source>
</reference>
<dbReference type="GO" id="GO:0005509">
    <property type="term" value="F:calcium ion binding"/>
    <property type="evidence" value="ECO:0007669"/>
    <property type="project" value="InterPro"/>
</dbReference>
<dbReference type="InterPro" id="IPR018247">
    <property type="entry name" value="EF_Hand_1_Ca_BS"/>
</dbReference>
<organism evidence="2 3">
    <name type="scientific">Shewanella halifaxensis (strain HAW-EB4)</name>
    <dbReference type="NCBI Taxonomy" id="458817"/>
    <lineage>
        <taxon>Bacteria</taxon>
        <taxon>Pseudomonadati</taxon>
        <taxon>Pseudomonadota</taxon>
        <taxon>Gammaproteobacteria</taxon>
        <taxon>Alteromonadales</taxon>
        <taxon>Shewanellaceae</taxon>
        <taxon>Shewanella</taxon>
    </lineage>
</organism>